<keyword evidence="5 6" id="KW-0804">Transcription</keyword>
<name>A0A1I0A0B8_9FIRM</name>
<reference evidence="8 9" key="1">
    <citation type="submission" date="2016-10" db="EMBL/GenBank/DDBJ databases">
        <authorList>
            <person name="de Groot N.N."/>
        </authorList>
    </citation>
    <scope>NUCLEOTIDE SEQUENCE [LARGE SCALE GENOMIC DNA]</scope>
    <source>
        <strain evidence="8 9">DSM 1801</strain>
    </source>
</reference>
<feature type="domain" description="NusB/RsmB/TIM44" evidence="7">
    <location>
        <begin position="5"/>
        <end position="132"/>
    </location>
</feature>
<evidence type="ECO:0000256" key="3">
    <source>
        <dbReference type="ARBA" id="ARBA00022884"/>
    </source>
</evidence>
<dbReference type="GO" id="GO:0003723">
    <property type="term" value="F:RNA binding"/>
    <property type="evidence" value="ECO:0007669"/>
    <property type="project" value="UniProtKB-UniRule"/>
</dbReference>
<dbReference type="GO" id="GO:0006353">
    <property type="term" value="P:DNA-templated transcription termination"/>
    <property type="evidence" value="ECO:0007669"/>
    <property type="project" value="UniProtKB-UniRule"/>
</dbReference>
<dbReference type="GO" id="GO:0031564">
    <property type="term" value="P:transcription antitermination"/>
    <property type="evidence" value="ECO:0007669"/>
    <property type="project" value="UniProtKB-KW"/>
</dbReference>
<comment type="similarity">
    <text evidence="1 6">Belongs to the NusB family.</text>
</comment>
<dbReference type="AlphaFoldDB" id="A0A1I0A0B8"/>
<dbReference type="Proteomes" id="UP000199800">
    <property type="component" value="Unassembled WGS sequence"/>
</dbReference>
<evidence type="ECO:0000256" key="1">
    <source>
        <dbReference type="ARBA" id="ARBA00005952"/>
    </source>
</evidence>
<dbReference type="InterPro" id="IPR035926">
    <property type="entry name" value="NusB-like_sf"/>
</dbReference>
<gene>
    <name evidence="6" type="primary">nusB</name>
    <name evidence="8" type="ORF">SAMN04487772_104190</name>
</gene>
<comment type="function">
    <text evidence="6">Involved in transcription antitermination. Required for transcription of ribosomal RNA (rRNA) genes. Binds specifically to the boxA antiterminator sequence of the ribosomal RNA (rrn) operons.</text>
</comment>
<dbReference type="Gene3D" id="1.10.940.10">
    <property type="entry name" value="NusB-like"/>
    <property type="match status" value="1"/>
</dbReference>
<dbReference type="PANTHER" id="PTHR11078">
    <property type="entry name" value="N UTILIZATION SUBSTANCE PROTEIN B-RELATED"/>
    <property type="match status" value="1"/>
</dbReference>
<keyword evidence="9" id="KW-1185">Reference proteome</keyword>
<sequence length="135" mass="15910">MSRREIREHLFRMLFHKEFYKEEELDEQIGLYFDNLEKTPAKEQISEVTDRFRAVLEKIPEIDEMVDSVSKGWRLNRMGKVDLTILRIAIYEMKYDDEIPVGVAINEAVELAKKYGEDHSRSFVNGILAKLADKE</sequence>
<accession>A0A1I0A0B8</accession>
<protein>
    <recommendedName>
        <fullName evidence="6">Transcription antitermination protein NusB</fullName>
    </recommendedName>
    <alternativeName>
        <fullName evidence="6">Antitermination factor NusB</fullName>
    </alternativeName>
</protein>
<dbReference type="RefSeq" id="WP_092476792.1">
    <property type="nucleotide sequence ID" value="NZ_FOHN01000004.1"/>
</dbReference>
<keyword evidence="3 6" id="KW-0694">RNA-binding</keyword>
<dbReference type="InterPro" id="IPR006027">
    <property type="entry name" value="NusB_RsmB_TIM44"/>
</dbReference>
<dbReference type="Pfam" id="PF01029">
    <property type="entry name" value="NusB"/>
    <property type="match status" value="1"/>
</dbReference>
<evidence type="ECO:0000256" key="4">
    <source>
        <dbReference type="ARBA" id="ARBA00023015"/>
    </source>
</evidence>
<keyword evidence="2 6" id="KW-0889">Transcription antitermination</keyword>
<keyword evidence="4 6" id="KW-0805">Transcription regulation</keyword>
<dbReference type="InterPro" id="IPR011605">
    <property type="entry name" value="NusB_fam"/>
</dbReference>
<dbReference type="STRING" id="29364.SAMN04487772_104190"/>
<organism evidence="8 9">
    <name type="scientific">[Clostridium] polysaccharolyticum</name>
    <dbReference type="NCBI Taxonomy" id="29364"/>
    <lineage>
        <taxon>Bacteria</taxon>
        <taxon>Bacillati</taxon>
        <taxon>Bacillota</taxon>
        <taxon>Clostridia</taxon>
        <taxon>Lachnospirales</taxon>
        <taxon>Lachnospiraceae</taxon>
    </lineage>
</organism>
<proteinExistence type="inferred from homology"/>
<dbReference type="PANTHER" id="PTHR11078:SF3">
    <property type="entry name" value="ANTITERMINATION NUSB DOMAIN-CONTAINING PROTEIN"/>
    <property type="match status" value="1"/>
</dbReference>
<evidence type="ECO:0000256" key="5">
    <source>
        <dbReference type="ARBA" id="ARBA00023163"/>
    </source>
</evidence>
<evidence type="ECO:0000256" key="2">
    <source>
        <dbReference type="ARBA" id="ARBA00022814"/>
    </source>
</evidence>
<evidence type="ECO:0000259" key="7">
    <source>
        <dbReference type="Pfam" id="PF01029"/>
    </source>
</evidence>
<evidence type="ECO:0000313" key="9">
    <source>
        <dbReference type="Proteomes" id="UP000199800"/>
    </source>
</evidence>
<dbReference type="GO" id="GO:0005829">
    <property type="term" value="C:cytosol"/>
    <property type="evidence" value="ECO:0007669"/>
    <property type="project" value="TreeGrafter"/>
</dbReference>
<evidence type="ECO:0000313" key="8">
    <source>
        <dbReference type="EMBL" id="SES87463.1"/>
    </source>
</evidence>
<dbReference type="EMBL" id="FOHN01000004">
    <property type="protein sequence ID" value="SES87463.1"/>
    <property type="molecule type" value="Genomic_DNA"/>
</dbReference>
<dbReference type="SUPFAM" id="SSF48013">
    <property type="entry name" value="NusB-like"/>
    <property type="match status" value="1"/>
</dbReference>
<dbReference type="OrthoDB" id="9811381at2"/>
<evidence type="ECO:0000256" key="6">
    <source>
        <dbReference type="HAMAP-Rule" id="MF_00073"/>
    </source>
</evidence>
<dbReference type="HAMAP" id="MF_00073">
    <property type="entry name" value="NusB"/>
    <property type="match status" value="1"/>
</dbReference>
<dbReference type="NCBIfam" id="TIGR01951">
    <property type="entry name" value="nusB"/>
    <property type="match status" value="1"/>
</dbReference>